<evidence type="ECO:0000256" key="1">
    <source>
        <dbReference type="SAM" id="Phobius"/>
    </source>
</evidence>
<keyword evidence="1" id="KW-0812">Transmembrane</keyword>
<proteinExistence type="predicted"/>
<name>A0AAD8MV09_9APIA</name>
<reference evidence="2" key="2">
    <citation type="submission" date="2023-05" db="EMBL/GenBank/DDBJ databases">
        <authorList>
            <person name="Schelkunov M.I."/>
        </authorList>
    </citation>
    <scope>NUCLEOTIDE SEQUENCE</scope>
    <source>
        <strain evidence="2">Hsosn_3</strain>
        <tissue evidence="2">Leaf</tissue>
    </source>
</reference>
<keyword evidence="3" id="KW-1185">Reference proteome</keyword>
<organism evidence="2 3">
    <name type="scientific">Heracleum sosnowskyi</name>
    <dbReference type="NCBI Taxonomy" id="360622"/>
    <lineage>
        <taxon>Eukaryota</taxon>
        <taxon>Viridiplantae</taxon>
        <taxon>Streptophyta</taxon>
        <taxon>Embryophyta</taxon>
        <taxon>Tracheophyta</taxon>
        <taxon>Spermatophyta</taxon>
        <taxon>Magnoliopsida</taxon>
        <taxon>eudicotyledons</taxon>
        <taxon>Gunneridae</taxon>
        <taxon>Pentapetalae</taxon>
        <taxon>asterids</taxon>
        <taxon>campanulids</taxon>
        <taxon>Apiales</taxon>
        <taxon>Apiaceae</taxon>
        <taxon>Apioideae</taxon>
        <taxon>apioid superclade</taxon>
        <taxon>Tordylieae</taxon>
        <taxon>Tordyliinae</taxon>
        <taxon>Heracleum</taxon>
    </lineage>
</organism>
<feature type="transmembrane region" description="Helical" evidence="1">
    <location>
        <begin position="25"/>
        <end position="51"/>
    </location>
</feature>
<sequence>MCRRDVEALEDGVVIETCGESCGELVIVMVAVTVAILMMTVTIVWQTFWIVKIWDYAVISQIESICQLRTLLAFPRGPQTLVNTTINPNVIINVEMDPRFFVDSADAVVSPHLEEMVVDEVLVKDVPNSTVNGGLCHFLSQKKPKTSGKKAPRLLRKRLLLSISRGSPSRSRNGSSGKELYWLGRNDSSGTGMNFTRKPIGQDKALILIKSLHCPQLNLSVSANFSKNSIIKAWKMIIIPKMPGNNLFLYIAAKTFLFSIFLALIKLKTWQRTKFLHIIYDISGSSGSTCPLCMNALFGGSVARTRTPKVSMMIFILTNLTGTSPIETAATKLITRAATFTVSWN</sequence>
<dbReference type="EMBL" id="JAUIZM010000004">
    <property type="protein sequence ID" value="KAK1390570.1"/>
    <property type="molecule type" value="Genomic_DNA"/>
</dbReference>
<evidence type="ECO:0000313" key="2">
    <source>
        <dbReference type="EMBL" id="KAK1390570.1"/>
    </source>
</evidence>
<keyword evidence="1" id="KW-0472">Membrane</keyword>
<evidence type="ECO:0000313" key="3">
    <source>
        <dbReference type="Proteomes" id="UP001237642"/>
    </source>
</evidence>
<dbReference type="Proteomes" id="UP001237642">
    <property type="component" value="Unassembled WGS sequence"/>
</dbReference>
<keyword evidence="1" id="KW-1133">Transmembrane helix</keyword>
<reference evidence="2" key="1">
    <citation type="submission" date="2023-02" db="EMBL/GenBank/DDBJ databases">
        <title>Genome of toxic invasive species Heracleum sosnowskyi carries increased number of genes despite the absence of recent whole-genome duplications.</title>
        <authorList>
            <person name="Schelkunov M."/>
            <person name="Shtratnikova V."/>
            <person name="Makarenko M."/>
            <person name="Klepikova A."/>
            <person name="Omelchenko D."/>
            <person name="Novikova G."/>
            <person name="Obukhova E."/>
            <person name="Bogdanov V."/>
            <person name="Penin A."/>
            <person name="Logacheva M."/>
        </authorList>
    </citation>
    <scope>NUCLEOTIDE SEQUENCE</scope>
    <source>
        <strain evidence="2">Hsosn_3</strain>
        <tissue evidence="2">Leaf</tissue>
    </source>
</reference>
<feature type="transmembrane region" description="Helical" evidence="1">
    <location>
        <begin position="247"/>
        <end position="265"/>
    </location>
</feature>
<gene>
    <name evidence="2" type="ORF">POM88_018748</name>
</gene>
<dbReference type="AlphaFoldDB" id="A0AAD8MV09"/>
<accession>A0AAD8MV09</accession>
<protein>
    <submittedName>
        <fullName evidence="2">Uncharacterized protein</fullName>
    </submittedName>
</protein>
<comment type="caution">
    <text evidence="2">The sequence shown here is derived from an EMBL/GenBank/DDBJ whole genome shotgun (WGS) entry which is preliminary data.</text>
</comment>